<accession>A0A243R8Q1</accession>
<evidence type="ECO:0000313" key="2">
    <source>
        <dbReference type="EMBL" id="OUC90961.1"/>
    </source>
</evidence>
<proteinExistence type="predicted"/>
<dbReference type="InterPro" id="IPR052189">
    <property type="entry name" value="L-asp_N-monooxygenase_NS-form"/>
</dbReference>
<evidence type="ECO:0000259" key="1">
    <source>
        <dbReference type="Pfam" id="PF13454"/>
    </source>
</evidence>
<name>A0A243R8Q1_9ACTN</name>
<dbReference type="RefSeq" id="WP_086577802.1">
    <property type="nucleotide sequence ID" value="NZ_NGFP01000243.1"/>
</dbReference>
<gene>
    <name evidence="2" type="ORF">CA984_35515</name>
</gene>
<keyword evidence="3" id="KW-1185">Reference proteome</keyword>
<dbReference type="PANTHER" id="PTHR40254">
    <property type="entry name" value="BLR0577 PROTEIN"/>
    <property type="match status" value="1"/>
</dbReference>
<comment type="caution">
    <text evidence="2">The sequence shown here is derived from an EMBL/GenBank/DDBJ whole genome shotgun (WGS) entry which is preliminary data.</text>
</comment>
<dbReference type="Gene3D" id="3.50.50.60">
    <property type="entry name" value="FAD/NAD(P)-binding domain"/>
    <property type="match status" value="1"/>
</dbReference>
<sequence length="490" mass="52438">MKLGIIGGGGAAVALLAALTRDRLPNLDITVFEPAKNVGPGRAYLPDSDIALLNVSAERMSVLPDAPGHFLEWVKERGGLNGRSVSPAAFLPRRLFGEYLADVAAEITDRLAGRGKSVRTVGSPVIRLRQGPVGFHALTEDGRHFDGLDRVVLCVGIGGPVDVYRLARTPGYINDSYPLSAQLAAIQHEAHVLVLGTGLTAVDTVLFLLENGHRGGITMASRNGLLPTVRTSATAPELRHLSHAAVRAALAVDPVMTGERLLALLDRELREAGTGLSRACAEAVPGESVARRLRRQLQQARDGGALWQPVIIEAMHESVELIWHAMPDAERRRFLTRWHRKFVSLLSPMPQQTAVRLQTAADAGQLRVVRGVRGIRPGESPLPAFLASTGAGDIAADIVVNTTRPAAAAIPEAAIPLVESLVKVGVARRHPLGGVDVARYTNRVLAADGSENRNLFALGHLTAGTHYYTSSMLIIGRQARVVADQLLRHS</sequence>
<dbReference type="PANTHER" id="PTHR40254:SF1">
    <property type="entry name" value="BLR0577 PROTEIN"/>
    <property type="match status" value="1"/>
</dbReference>
<dbReference type="Proteomes" id="UP000194761">
    <property type="component" value="Unassembled WGS sequence"/>
</dbReference>
<evidence type="ECO:0000313" key="3">
    <source>
        <dbReference type="Proteomes" id="UP000194761"/>
    </source>
</evidence>
<organism evidence="2 3">
    <name type="scientific">Streptosporangium minutum</name>
    <dbReference type="NCBI Taxonomy" id="569862"/>
    <lineage>
        <taxon>Bacteria</taxon>
        <taxon>Bacillati</taxon>
        <taxon>Actinomycetota</taxon>
        <taxon>Actinomycetes</taxon>
        <taxon>Streptosporangiales</taxon>
        <taxon>Streptosporangiaceae</taxon>
        <taxon>Streptosporangium</taxon>
    </lineage>
</organism>
<dbReference type="InterPro" id="IPR038732">
    <property type="entry name" value="HpyO/CreE_NAD-binding"/>
</dbReference>
<dbReference type="InterPro" id="IPR036188">
    <property type="entry name" value="FAD/NAD-bd_sf"/>
</dbReference>
<dbReference type="Pfam" id="PF13454">
    <property type="entry name" value="NAD_binding_9"/>
    <property type="match status" value="1"/>
</dbReference>
<dbReference type="SUPFAM" id="SSF51905">
    <property type="entry name" value="FAD/NAD(P)-binding domain"/>
    <property type="match status" value="1"/>
</dbReference>
<reference evidence="2 3" key="1">
    <citation type="submission" date="2017-05" db="EMBL/GenBank/DDBJ databases">
        <title>Biotechnological potential of actinobacteria isolated from South African environments.</title>
        <authorList>
            <person name="Le Roes-Hill M."/>
            <person name="Prins A."/>
            <person name="Durrell K.A."/>
        </authorList>
    </citation>
    <scope>NUCLEOTIDE SEQUENCE [LARGE SCALE GENOMIC DNA]</scope>
    <source>
        <strain evidence="2">M26</strain>
    </source>
</reference>
<protein>
    <recommendedName>
        <fullName evidence="1">FAD-dependent urate hydroxylase HpyO/Asp monooxygenase CreE-like FAD/NAD(P)-binding domain-containing protein</fullName>
    </recommendedName>
</protein>
<dbReference type="EMBL" id="NGFP01000243">
    <property type="protein sequence ID" value="OUC90961.1"/>
    <property type="molecule type" value="Genomic_DNA"/>
</dbReference>
<feature type="domain" description="FAD-dependent urate hydroxylase HpyO/Asp monooxygenase CreE-like FAD/NAD(P)-binding" evidence="1">
    <location>
        <begin position="5"/>
        <end position="157"/>
    </location>
</feature>
<dbReference type="AlphaFoldDB" id="A0A243R8Q1"/>